<protein>
    <recommendedName>
        <fullName evidence="7">WD repeat-containing protein 97</fullName>
    </recommendedName>
</protein>
<comment type="caution">
    <text evidence="5">The sequence shown here is derived from an EMBL/GenBank/DDBJ whole genome shotgun (WGS) entry which is preliminary data.</text>
</comment>
<evidence type="ECO:0000256" key="2">
    <source>
        <dbReference type="ARBA" id="ARBA00022737"/>
    </source>
</evidence>
<dbReference type="InterPro" id="IPR015943">
    <property type="entry name" value="WD40/YVTN_repeat-like_dom_sf"/>
</dbReference>
<feature type="region of interest" description="Disordered" evidence="4">
    <location>
        <begin position="998"/>
        <end position="1072"/>
    </location>
</feature>
<keyword evidence="1 3" id="KW-0853">WD repeat</keyword>
<dbReference type="PROSITE" id="PS50294">
    <property type="entry name" value="WD_REPEATS_REGION"/>
    <property type="match status" value="1"/>
</dbReference>
<evidence type="ECO:0000256" key="3">
    <source>
        <dbReference type="PROSITE-ProRule" id="PRU00221"/>
    </source>
</evidence>
<dbReference type="InterPro" id="IPR036322">
    <property type="entry name" value="WD40_repeat_dom_sf"/>
</dbReference>
<evidence type="ECO:0000256" key="4">
    <source>
        <dbReference type="SAM" id="MobiDB-lite"/>
    </source>
</evidence>
<name>A0AAD9NCH1_9ANNE</name>
<dbReference type="PROSITE" id="PS00678">
    <property type="entry name" value="WD_REPEATS_1"/>
    <property type="match status" value="1"/>
</dbReference>
<dbReference type="PANTHER" id="PTHR45532">
    <property type="entry name" value="WD REPEAT-CONTAINING PROTEIN 97"/>
    <property type="match status" value="1"/>
</dbReference>
<evidence type="ECO:0000256" key="1">
    <source>
        <dbReference type="ARBA" id="ARBA00022574"/>
    </source>
</evidence>
<dbReference type="EMBL" id="JAODUP010000102">
    <property type="protein sequence ID" value="KAK2162159.1"/>
    <property type="molecule type" value="Genomic_DNA"/>
</dbReference>
<feature type="region of interest" description="Disordered" evidence="4">
    <location>
        <begin position="830"/>
        <end position="849"/>
    </location>
</feature>
<accession>A0AAD9NCH1</accession>
<dbReference type="SUPFAM" id="SSF50978">
    <property type="entry name" value="WD40 repeat-like"/>
    <property type="match status" value="1"/>
</dbReference>
<dbReference type="PANTHER" id="PTHR45532:SF1">
    <property type="entry name" value="WD REPEAT-CONTAINING PROTEIN 97"/>
    <property type="match status" value="1"/>
</dbReference>
<dbReference type="Pfam" id="PF00400">
    <property type="entry name" value="WD40"/>
    <property type="match status" value="4"/>
</dbReference>
<evidence type="ECO:0008006" key="7">
    <source>
        <dbReference type="Google" id="ProtNLM"/>
    </source>
</evidence>
<organism evidence="5 6">
    <name type="scientific">Paralvinella palmiformis</name>
    <dbReference type="NCBI Taxonomy" id="53620"/>
    <lineage>
        <taxon>Eukaryota</taxon>
        <taxon>Metazoa</taxon>
        <taxon>Spiralia</taxon>
        <taxon>Lophotrochozoa</taxon>
        <taxon>Annelida</taxon>
        <taxon>Polychaeta</taxon>
        <taxon>Sedentaria</taxon>
        <taxon>Canalipalpata</taxon>
        <taxon>Terebellida</taxon>
        <taxon>Terebelliformia</taxon>
        <taxon>Alvinellidae</taxon>
        <taxon>Paralvinella</taxon>
    </lineage>
</organism>
<feature type="repeat" description="WD" evidence="3">
    <location>
        <begin position="607"/>
        <end position="639"/>
    </location>
</feature>
<feature type="compositionally biased region" description="Basic and acidic residues" evidence="4">
    <location>
        <begin position="830"/>
        <end position="840"/>
    </location>
</feature>
<dbReference type="InterPro" id="IPR001680">
    <property type="entry name" value="WD40_rpt"/>
</dbReference>
<dbReference type="SUPFAM" id="SSF50998">
    <property type="entry name" value="Quinoprotein alcohol dehydrogenase-like"/>
    <property type="match status" value="1"/>
</dbReference>
<feature type="compositionally biased region" description="Pro residues" evidence="4">
    <location>
        <begin position="1054"/>
        <end position="1067"/>
    </location>
</feature>
<evidence type="ECO:0000313" key="6">
    <source>
        <dbReference type="Proteomes" id="UP001208570"/>
    </source>
</evidence>
<gene>
    <name evidence="5" type="ORF">LSH36_102g00042</name>
</gene>
<keyword evidence="6" id="KW-1185">Reference proteome</keyword>
<dbReference type="Gene3D" id="2.130.10.10">
    <property type="entry name" value="YVTN repeat-like/Quinoprotein amine dehydrogenase"/>
    <property type="match status" value="2"/>
</dbReference>
<dbReference type="InterPro" id="IPR019775">
    <property type="entry name" value="WD40_repeat_CS"/>
</dbReference>
<feature type="repeat" description="WD" evidence="3">
    <location>
        <begin position="246"/>
        <end position="280"/>
    </location>
</feature>
<dbReference type="InterPro" id="IPR011047">
    <property type="entry name" value="Quinoprotein_ADH-like_sf"/>
</dbReference>
<dbReference type="Proteomes" id="UP001208570">
    <property type="component" value="Unassembled WGS sequence"/>
</dbReference>
<dbReference type="SMART" id="SM00320">
    <property type="entry name" value="WD40"/>
    <property type="match status" value="4"/>
</dbReference>
<reference evidence="5" key="1">
    <citation type="journal article" date="2023" name="Mol. Biol. Evol.">
        <title>Third-Generation Sequencing Reveals the Adaptive Role of the Epigenome in Three Deep-Sea Polychaetes.</title>
        <authorList>
            <person name="Perez M."/>
            <person name="Aroh O."/>
            <person name="Sun Y."/>
            <person name="Lan Y."/>
            <person name="Juniper S.K."/>
            <person name="Young C.R."/>
            <person name="Angers B."/>
            <person name="Qian P.Y."/>
        </authorList>
    </citation>
    <scope>NUCLEOTIDE SEQUENCE</scope>
    <source>
        <strain evidence="5">P08H-3</strain>
    </source>
</reference>
<feature type="repeat" description="WD" evidence="3">
    <location>
        <begin position="287"/>
        <end position="328"/>
    </location>
</feature>
<evidence type="ECO:0000313" key="5">
    <source>
        <dbReference type="EMBL" id="KAK2162159.1"/>
    </source>
</evidence>
<keyword evidence="2" id="KW-0677">Repeat</keyword>
<dbReference type="PROSITE" id="PS50082">
    <property type="entry name" value="WD_REPEATS_2"/>
    <property type="match status" value="3"/>
</dbReference>
<proteinExistence type="predicted"/>
<sequence length="1497" mass="169087">MSRGTSAQSRIEGYIRAESRLSSYDKPKQLESETKASYCWRLIRQSVRHAVDVVKKADYKDILIIHGVHHNRKLNHPYPIECMIINKKAKEYVTFDGHMLRVFKHDGRKKDIITPPAPFKRLVYASQVNLCVGWSPGDDKVFLLTSEFEVQSTSVANGPIHAMIYNENVGEILTIGKGFLTNWVFRYGGRHVLPRRTYTEGFNEDDQFDLVALEETASHSQKLFCACGTDVAVFNVYDGKLLTRRRDLHVRPISALLHFNPLKYLITAAKDGCIKVWDIKWHIQLVFVGHGDEVTSLAVYPYGPNIMSASKDCTLRVWSLETCDQVDQLTVEQPLTCVSTLQNEDNFFSFTDTYAELWVVKHVHTLHTRISSIRIVSPTSGDVITSLIQPTHRTLVDAAYAVADSVLYAVYADGCIVKSATCTNPCTILDEWQCPDPTKACNYLLVYEYVITSDIGGDTWGGMKRAIAVGGIGTPSSSQSHRTSVNRTLLLGGRKDGQICVFNRDTGEMVFEIEAHGTKGVLSMIANSKADQLISAGLDNIIKVWRLYPYAQESLAPLMSFFCAHTPIYMSILKTRLAVAFQEPSTATFNVVMYDLRNKDSSYHGPEDDHLDNITGLSACNKMRLLATCSIDGTVKIWNEVNVLIRMIRLNAIPHSLSFCSDKGDLLLGIGEHVHKIDYKKYMPKDYRFKMVSMRFQSQQEEKGLPFDETLTSVMSREDTKRLKAARSSFKFTHFVDILTDEENDEVMKVKKLREKAFAELEERDKLLNKIKDGELHPTKKLKSTPITQTEALDKYLRIFYDRTTVTLPDDEFSIEDDVKKKLQGELVKDESKYTPEKEPSGFFPSPSAAKPVITTLSPEDSDVTAQTAASVLRADGFVPNSVLVRLLWPQEVMEKVAAKKQEEEGTYRPPQMTLEQLNQISALHQKKRSVWDEDSKSKTSILAGVKTKIGIMKTFEGLSFKDRTLVLDYDDDEQEPLKKVVTEEEGEEKSSFMKQMEDMMKKAPTPPLVSSEPNHQPQAEPEPKPQPVVKQPTRSVASPVHTEPPQRKVLIKPKPPPARLPPPAPPLVVKRAPPVVVKTQVSEERSTSPQLSRQATPLPEFITQFRGEEWFEKYFPKCSEHTMPKPWTSQAFAVMLARVLRIAEYSEKVHIAAAISALHREKPLKDPEPITSVIYKILNNHTDPPSCANPQQKAFLLKALELLHGLGIYNKAFYSHLLVQFLDGDKDIRNIVLDILNNVGLLDPHRQLSKELDGWDIWNLDESNRLEELHRICDDFLEKWLSSFKIHVLDSIERLKKGQNLHGKASPMQLKGHPKGILKKASVATLGDDEELRTTVTFGRPPDRTVAENATYIEALNYFCEMALEKNLDRIRNGGSTSLPTPTEGEVKNTVLVFPKIPGRSSLVRLGETHTSKCRPHRETSLATNLHFPPITSRGRQPAPGELYGFPSCINLPMKPVIMDPFGHGQDEYREQPIMLMLKTAQKYFVHARSYLDTAN</sequence>